<keyword evidence="1" id="KW-0812">Transmembrane</keyword>
<protein>
    <recommendedName>
        <fullName evidence="4">Fluoroquinolone transport system permease protein</fullName>
    </recommendedName>
</protein>
<feature type="transmembrane region" description="Helical" evidence="1">
    <location>
        <begin position="111"/>
        <end position="131"/>
    </location>
</feature>
<feature type="transmembrane region" description="Helical" evidence="1">
    <location>
        <begin position="57"/>
        <end position="79"/>
    </location>
</feature>
<dbReference type="EMBL" id="CP007451">
    <property type="protein sequence ID" value="AHW61436.1"/>
    <property type="molecule type" value="Genomic_DNA"/>
</dbReference>
<name>A0ABM5QCT4_9BACT</name>
<evidence type="ECO:0000313" key="2">
    <source>
        <dbReference type="EMBL" id="AHW61436.1"/>
    </source>
</evidence>
<gene>
    <name evidence="2" type="ORF">FH5T_01055</name>
</gene>
<sequence length="244" mass="28029">MFINKTPEMKKLLKLAFTDFKLIFRDPSLRSFLVLPVILFVLIIWGVPPLIEKYDFLFPYLSLFLVVGVIENTQMFCFINTMVLIDEKESDVAKVYGVVPLSKMEYVFSRFLLPYLFTVVLNLILLFVQTICDISTASALLISFLAALVVPVYALAINSLVQNRMQGMVYVKAFNMLVLIPLAAFFVPEKFVHWFGVFPTHWVFQAIDRATQNLSIGVFAAIGFVFFLALLWLVSRIFVRKHFV</sequence>
<keyword evidence="3" id="KW-1185">Reference proteome</keyword>
<dbReference type="Proteomes" id="UP000023772">
    <property type="component" value="Chromosome"/>
</dbReference>
<accession>A0ABM5QCT4</accession>
<feature type="transmembrane region" description="Helical" evidence="1">
    <location>
        <begin position="214"/>
        <end position="234"/>
    </location>
</feature>
<evidence type="ECO:0000256" key="1">
    <source>
        <dbReference type="SAM" id="Phobius"/>
    </source>
</evidence>
<feature type="transmembrane region" description="Helical" evidence="1">
    <location>
        <begin position="169"/>
        <end position="187"/>
    </location>
</feature>
<keyword evidence="1" id="KW-0472">Membrane</keyword>
<keyword evidence="1" id="KW-1133">Transmembrane helix</keyword>
<feature type="transmembrane region" description="Helical" evidence="1">
    <location>
        <begin position="31"/>
        <end position="51"/>
    </location>
</feature>
<evidence type="ECO:0008006" key="4">
    <source>
        <dbReference type="Google" id="ProtNLM"/>
    </source>
</evidence>
<evidence type="ECO:0000313" key="3">
    <source>
        <dbReference type="Proteomes" id="UP000023772"/>
    </source>
</evidence>
<reference evidence="2 3" key="1">
    <citation type="submission" date="2014-03" db="EMBL/GenBank/DDBJ databases">
        <title>Complete genome sequence of a deeply braunched marine Bacteroidia bacterium Draconibacterium orientale type strain FH5T.</title>
        <authorList>
            <person name="Li X."/>
            <person name="Wang X."/>
            <person name="Xie Z."/>
            <person name="Du Z."/>
            <person name="Chen G."/>
        </authorList>
    </citation>
    <scope>NUCLEOTIDE SEQUENCE [LARGE SCALE GENOMIC DNA]</scope>
    <source>
        <strain evidence="2 3">FH5</strain>
    </source>
</reference>
<organism evidence="2 3">
    <name type="scientific">Draconibacterium orientale</name>
    <dbReference type="NCBI Taxonomy" id="1168034"/>
    <lineage>
        <taxon>Bacteria</taxon>
        <taxon>Pseudomonadati</taxon>
        <taxon>Bacteroidota</taxon>
        <taxon>Bacteroidia</taxon>
        <taxon>Marinilabiliales</taxon>
        <taxon>Prolixibacteraceae</taxon>
        <taxon>Draconibacterium</taxon>
    </lineage>
</organism>
<proteinExistence type="predicted"/>
<feature type="transmembrane region" description="Helical" evidence="1">
    <location>
        <begin position="137"/>
        <end position="157"/>
    </location>
</feature>